<comment type="caution">
    <text evidence="2">The sequence shown here is derived from an EMBL/GenBank/DDBJ whole genome shotgun (WGS) entry which is preliminary data.</text>
</comment>
<feature type="region of interest" description="Disordered" evidence="1">
    <location>
        <begin position="47"/>
        <end position="141"/>
    </location>
</feature>
<name>A0AAE0IR95_9PEZI</name>
<keyword evidence="3" id="KW-1185">Reference proteome</keyword>
<proteinExistence type="predicted"/>
<dbReference type="Proteomes" id="UP001283341">
    <property type="component" value="Unassembled WGS sequence"/>
</dbReference>
<sequence length="154" mass="16674">MPFRQRVARHFGDTVSRPPPDFLPLVVSSSLVLHPVASPIIPVSLGPKTNFTPLHTDTAKMAPSSPSNQPSTSPRHKFLAEAKPKGAVAAQKKAEPDAGKVVKPGAKQVARRRAAIPRDRRESRADRCIGDPDLELTKPQLSPTAPYLSCEFLT</sequence>
<dbReference type="AlphaFoldDB" id="A0AAE0IR95"/>
<reference evidence="2" key="2">
    <citation type="submission" date="2023-06" db="EMBL/GenBank/DDBJ databases">
        <authorList>
            <consortium name="Lawrence Berkeley National Laboratory"/>
            <person name="Haridas S."/>
            <person name="Hensen N."/>
            <person name="Bonometti L."/>
            <person name="Westerberg I."/>
            <person name="Brannstrom I.O."/>
            <person name="Guillou S."/>
            <person name="Cros-Aarteil S."/>
            <person name="Calhoun S."/>
            <person name="Kuo A."/>
            <person name="Mondo S."/>
            <person name="Pangilinan J."/>
            <person name="Riley R."/>
            <person name="Labutti K."/>
            <person name="Andreopoulos B."/>
            <person name="Lipzen A."/>
            <person name="Chen C."/>
            <person name="Yanf M."/>
            <person name="Daum C."/>
            <person name="Ng V."/>
            <person name="Clum A."/>
            <person name="Steindorff A."/>
            <person name="Ohm R."/>
            <person name="Martin F."/>
            <person name="Silar P."/>
            <person name="Natvig D."/>
            <person name="Lalanne C."/>
            <person name="Gautier V."/>
            <person name="Ament-Velasquez S.L."/>
            <person name="Kruys A."/>
            <person name="Hutchinson M.I."/>
            <person name="Powell A.J."/>
            <person name="Barry K."/>
            <person name="Miller A.N."/>
            <person name="Grigoriev I.V."/>
            <person name="Debuchy R."/>
            <person name="Gladieux P."/>
            <person name="Thoren M.H."/>
            <person name="Johannesson H."/>
        </authorList>
    </citation>
    <scope>NUCLEOTIDE SEQUENCE</scope>
    <source>
        <strain evidence="2">CBS 118394</strain>
    </source>
</reference>
<dbReference type="EMBL" id="JAUEDM010000001">
    <property type="protein sequence ID" value="KAK3329846.1"/>
    <property type="molecule type" value="Genomic_DNA"/>
</dbReference>
<organism evidence="2 3">
    <name type="scientific">Apodospora peruviana</name>
    <dbReference type="NCBI Taxonomy" id="516989"/>
    <lineage>
        <taxon>Eukaryota</taxon>
        <taxon>Fungi</taxon>
        <taxon>Dikarya</taxon>
        <taxon>Ascomycota</taxon>
        <taxon>Pezizomycotina</taxon>
        <taxon>Sordariomycetes</taxon>
        <taxon>Sordariomycetidae</taxon>
        <taxon>Sordariales</taxon>
        <taxon>Lasiosphaeriaceae</taxon>
        <taxon>Apodospora</taxon>
    </lineage>
</organism>
<gene>
    <name evidence="2" type="ORF">B0H66DRAFT_542162</name>
</gene>
<feature type="compositionally biased region" description="Basic and acidic residues" evidence="1">
    <location>
        <begin position="116"/>
        <end position="130"/>
    </location>
</feature>
<evidence type="ECO:0000256" key="1">
    <source>
        <dbReference type="SAM" id="MobiDB-lite"/>
    </source>
</evidence>
<protein>
    <submittedName>
        <fullName evidence="2">Uncharacterized protein</fullName>
    </submittedName>
</protein>
<evidence type="ECO:0000313" key="3">
    <source>
        <dbReference type="Proteomes" id="UP001283341"/>
    </source>
</evidence>
<accession>A0AAE0IR95</accession>
<feature type="compositionally biased region" description="Low complexity" evidence="1">
    <location>
        <begin position="63"/>
        <end position="73"/>
    </location>
</feature>
<reference evidence="2" key="1">
    <citation type="journal article" date="2023" name="Mol. Phylogenet. Evol.">
        <title>Genome-scale phylogeny and comparative genomics of the fungal order Sordariales.</title>
        <authorList>
            <person name="Hensen N."/>
            <person name="Bonometti L."/>
            <person name="Westerberg I."/>
            <person name="Brannstrom I.O."/>
            <person name="Guillou S."/>
            <person name="Cros-Aarteil S."/>
            <person name="Calhoun S."/>
            <person name="Haridas S."/>
            <person name="Kuo A."/>
            <person name="Mondo S."/>
            <person name="Pangilinan J."/>
            <person name="Riley R."/>
            <person name="LaButti K."/>
            <person name="Andreopoulos B."/>
            <person name="Lipzen A."/>
            <person name="Chen C."/>
            <person name="Yan M."/>
            <person name="Daum C."/>
            <person name="Ng V."/>
            <person name="Clum A."/>
            <person name="Steindorff A."/>
            <person name="Ohm R.A."/>
            <person name="Martin F."/>
            <person name="Silar P."/>
            <person name="Natvig D.O."/>
            <person name="Lalanne C."/>
            <person name="Gautier V."/>
            <person name="Ament-Velasquez S.L."/>
            <person name="Kruys A."/>
            <person name="Hutchinson M.I."/>
            <person name="Powell A.J."/>
            <person name="Barry K."/>
            <person name="Miller A.N."/>
            <person name="Grigoriev I.V."/>
            <person name="Debuchy R."/>
            <person name="Gladieux P."/>
            <person name="Hiltunen Thoren M."/>
            <person name="Johannesson H."/>
        </authorList>
    </citation>
    <scope>NUCLEOTIDE SEQUENCE</scope>
    <source>
        <strain evidence="2">CBS 118394</strain>
    </source>
</reference>
<evidence type="ECO:0000313" key="2">
    <source>
        <dbReference type="EMBL" id="KAK3329846.1"/>
    </source>
</evidence>